<name>A0A8A1L9Y0_AJEC8</name>
<dbReference type="EMBL" id="CP069102">
    <property type="protein sequence ID" value="QSS50441.1"/>
    <property type="molecule type" value="Genomic_DNA"/>
</dbReference>
<evidence type="ECO:0000313" key="3">
    <source>
        <dbReference type="Proteomes" id="UP000663419"/>
    </source>
</evidence>
<reference evidence="2" key="1">
    <citation type="submission" date="2021-01" db="EMBL/GenBank/DDBJ databases">
        <title>Chromosome-level genome assembly of a human fungal pathogen reveals clustering of transcriptionally co-regulated genes.</title>
        <authorList>
            <person name="Voorhies M."/>
            <person name="Cohen S."/>
            <person name="Shea T.P."/>
            <person name="Petrus S."/>
            <person name="Munoz J.F."/>
            <person name="Poplawski S."/>
            <person name="Goldman W.E."/>
            <person name="Michael T."/>
            <person name="Cuomo C.A."/>
            <person name="Sil A."/>
            <person name="Beyhan S."/>
        </authorList>
    </citation>
    <scope>NUCLEOTIDE SEQUENCE</scope>
    <source>
        <strain evidence="2">H88</strain>
    </source>
</reference>
<proteinExistence type="predicted"/>
<sequence>MNRTKPLSFSPTNSLMHYPYMHSNLSKHPPHPKPLLIRPLVPPPSINHPFPPPIPLNGENSSSPLTPKPQK</sequence>
<feature type="compositionally biased region" description="Pro residues" evidence="1">
    <location>
        <begin position="40"/>
        <end position="55"/>
    </location>
</feature>
<dbReference type="VEuPathDB" id="FungiDB:I7I53_11133"/>
<dbReference type="AlphaFoldDB" id="A0A8A1L9Y0"/>
<evidence type="ECO:0000313" key="2">
    <source>
        <dbReference type="EMBL" id="QSS50441.1"/>
    </source>
</evidence>
<feature type="compositionally biased region" description="Polar residues" evidence="1">
    <location>
        <begin position="1"/>
        <end position="15"/>
    </location>
</feature>
<organism evidence="2 3">
    <name type="scientific">Ajellomyces capsulatus (strain H88)</name>
    <name type="common">Darling's disease fungus</name>
    <name type="synonym">Histoplasma capsulatum</name>
    <dbReference type="NCBI Taxonomy" id="544711"/>
    <lineage>
        <taxon>Eukaryota</taxon>
        <taxon>Fungi</taxon>
        <taxon>Dikarya</taxon>
        <taxon>Ascomycota</taxon>
        <taxon>Pezizomycotina</taxon>
        <taxon>Eurotiomycetes</taxon>
        <taxon>Eurotiomycetidae</taxon>
        <taxon>Onygenales</taxon>
        <taxon>Ajellomycetaceae</taxon>
        <taxon>Histoplasma</taxon>
    </lineage>
</organism>
<gene>
    <name evidence="2" type="ORF">I7I53_11133</name>
</gene>
<dbReference type="Proteomes" id="UP000663419">
    <property type="component" value="Chromosome 1"/>
</dbReference>
<accession>A0A8A1L9Y0</accession>
<protein>
    <submittedName>
        <fullName evidence="2">DUF185 domain-containing protein</fullName>
    </submittedName>
</protein>
<evidence type="ECO:0000256" key="1">
    <source>
        <dbReference type="SAM" id="MobiDB-lite"/>
    </source>
</evidence>
<feature type="region of interest" description="Disordered" evidence="1">
    <location>
        <begin position="1"/>
        <end position="71"/>
    </location>
</feature>